<evidence type="ECO:0000313" key="5">
    <source>
        <dbReference type="Ensembl" id="ENSAPOP00000003314.1"/>
    </source>
</evidence>
<dbReference type="InterPro" id="IPR028271">
    <property type="entry name" value="RAMAC"/>
</dbReference>
<dbReference type="PANTHER" id="PTHR48168">
    <property type="entry name" value="RNA GUANINE-7 METHYLTRANSFERASE-ACTIVATING SUBUNIT-LIKE (PSEUDOGENE)-RELATED"/>
    <property type="match status" value="1"/>
</dbReference>
<dbReference type="GeneTree" id="ENSGT00390000011190"/>
<sequence length="119" mass="13704">MTETSENTQSYEELFAHRFSSDDREYQQYVSRPADLPPIVEDWRGRSGGNPRGRDNRYQDRRGHGWGRGGGGGGGGHRGQQQWHDRDRHWGHGSGYQSGPPGSNQGYNSYHQRPHYDRY</sequence>
<dbReference type="GO" id="GO:0003723">
    <property type="term" value="F:RNA binding"/>
    <property type="evidence" value="ECO:0007669"/>
    <property type="project" value="InterPro"/>
</dbReference>
<dbReference type="AlphaFoldDB" id="A0A3Q1EIJ3"/>
<reference evidence="5" key="1">
    <citation type="submission" date="2025-08" db="UniProtKB">
        <authorList>
            <consortium name="Ensembl"/>
        </authorList>
    </citation>
    <scope>IDENTIFICATION</scope>
</reference>
<feature type="region of interest" description="Disordered" evidence="4">
    <location>
        <begin position="16"/>
        <end position="119"/>
    </location>
</feature>
<dbReference type="PANTHER" id="PTHR48168:SF1">
    <property type="entry name" value="RNA GUANINE-N7 METHYLTRANSFERASE ACTIVATING SUBUNIT-RELATED"/>
    <property type="match status" value="1"/>
</dbReference>
<name>A0A3Q1EIJ3_9TELE</name>
<keyword evidence="6" id="KW-1185">Reference proteome</keyword>
<evidence type="ECO:0000256" key="1">
    <source>
        <dbReference type="ARBA" id="ARBA00004123"/>
    </source>
</evidence>
<dbReference type="InParanoid" id="A0A3Q1EIJ3"/>
<reference evidence="5" key="2">
    <citation type="submission" date="2025-09" db="UniProtKB">
        <authorList>
            <consortium name="Ensembl"/>
        </authorList>
    </citation>
    <scope>IDENTIFICATION</scope>
</reference>
<dbReference type="GO" id="GO:0106005">
    <property type="term" value="P:RNA 5'-cap (guanine-N7)-methylation"/>
    <property type="evidence" value="ECO:0007669"/>
    <property type="project" value="InterPro"/>
</dbReference>
<proteinExistence type="inferred from homology"/>
<dbReference type="Ensembl" id="ENSAPOT00000011959.1">
    <property type="protein sequence ID" value="ENSAPOP00000003314.1"/>
    <property type="gene ID" value="ENSAPOG00000004796.1"/>
</dbReference>
<dbReference type="GO" id="GO:0031533">
    <property type="term" value="C:mRNA capping enzyme complex"/>
    <property type="evidence" value="ECO:0007669"/>
    <property type="project" value="InterPro"/>
</dbReference>
<feature type="compositionally biased region" description="Basic and acidic residues" evidence="4">
    <location>
        <begin position="16"/>
        <end position="26"/>
    </location>
</feature>
<evidence type="ECO:0000256" key="4">
    <source>
        <dbReference type="SAM" id="MobiDB-lite"/>
    </source>
</evidence>
<feature type="compositionally biased region" description="Basic and acidic residues" evidence="4">
    <location>
        <begin position="52"/>
        <end position="63"/>
    </location>
</feature>
<accession>A0A3Q1EIJ3</accession>
<organism evidence="5 6">
    <name type="scientific">Acanthochromis polyacanthus</name>
    <name type="common">spiny chromis</name>
    <dbReference type="NCBI Taxonomy" id="80966"/>
    <lineage>
        <taxon>Eukaryota</taxon>
        <taxon>Metazoa</taxon>
        <taxon>Chordata</taxon>
        <taxon>Craniata</taxon>
        <taxon>Vertebrata</taxon>
        <taxon>Euteleostomi</taxon>
        <taxon>Actinopterygii</taxon>
        <taxon>Neopterygii</taxon>
        <taxon>Teleostei</taxon>
        <taxon>Neoteleostei</taxon>
        <taxon>Acanthomorphata</taxon>
        <taxon>Ovalentaria</taxon>
        <taxon>Pomacentridae</taxon>
        <taxon>Acanthochromis</taxon>
    </lineage>
</organism>
<feature type="compositionally biased region" description="Gly residues" evidence="4">
    <location>
        <begin position="66"/>
        <end position="78"/>
    </location>
</feature>
<feature type="compositionally biased region" description="Polar residues" evidence="4">
    <location>
        <begin position="95"/>
        <end position="111"/>
    </location>
</feature>
<comment type="similarity">
    <text evidence="3">Belongs to the RAM family.</text>
</comment>
<comment type="subcellular location">
    <subcellularLocation>
        <location evidence="1">Nucleus</location>
    </subcellularLocation>
</comment>
<evidence type="ECO:0000256" key="2">
    <source>
        <dbReference type="ARBA" id="ARBA00023242"/>
    </source>
</evidence>
<evidence type="ECO:0000313" key="6">
    <source>
        <dbReference type="Proteomes" id="UP000257200"/>
    </source>
</evidence>
<evidence type="ECO:0000256" key="3">
    <source>
        <dbReference type="ARBA" id="ARBA00034716"/>
    </source>
</evidence>
<dbReference type="Pfam" id="PF15320">
    <property type="entry name" value="RAM"/>
    <property type="match status" value="1"/>
</dbReference>
<keyword evidence="2" id="KW-0539">Nucleus</keyword>
<protein>
    <submittedName>
        <fullName evidence="5">RNA guanine-7 methyltransferase activating subunit</fullName>
    </submittedName>
</protein>
<dbReference type="Proteomes" id="UP000257200">
    <property type="component" value="Unplaced"/>
</dbReference>